<dbReference type="EMBL" id="ML004839">
    <property type="protein sequence ID" value="RKP28565.1"/>
    <property type="molecule type" value="Genomic_DNA"/>
</dbReference>
<keyword evidence="1" id="KW-0677">Repeat</keyword>
<dbReference type="OrthoDB" id="292747at2759"/>
<dbReference type="InterPro" id="IPR016093">
    <property type="entry name" value="MIR_motif"/>
</dbReference>
<sequence length="139" mass="15459">MSSLFQANLLNSEVGGGPRDVTIAHSTVTIKNQGLTGGLLHSHIQTYPQGSQQQQVTTYSHKDANNNWIFQRARGLEPYDQENSKELEFIHDGMVVRLMHPTTGRNLHSHAMPAPLTASEFEVACYGNLTIGDEKDNWI</sequence>
<dbReference type="SUPFAM" id="SSF82109">
    <property type="entry name" value="MIR domain"/>
    <property type="match status" value="1"/>
</dbReference>
<dbReference type="AlphaFoldDB" id="A0A4P9Z7E8"/>
<dbReference type="PANTHER" id="PTHR10050">
    <property type="entry name" value="DOLICHYL-PHOSPHATE-MANNOSE--PROTEIN MANNOSYLTRANSFERASE"/>
    <property type="match status" value="1"/>
</dbReference>
<keyword evidence="4" id="KW-1185">Reference proteome</keyword>
<dbReference type="SMART" id="SM00472">
    <property type="entry name" value="MIR"/>
    <property type="match status" value="2"/>
</dbReference>
<feature type="non-terminal residue" evidence="3">
    <location>
        <position position="139"/>
    </location>
</feature>
<dbReference type="InterPro" id="IPR027005">
    <property type="entry name" value="PMT-like"/>
</dbReference>
<dbReference type="GO" id="GO:0005783">
    <property type="term" value="C:endoplasmic reticulum"/>
    <property type="evidence" value="ECO:0007669"/>
    <property type="project" value="TreeGrafter"/>
</dbReference>
<dbReference type="GO" id="GO:0004169">
    <property type="term" value="F:dolichyl-phosphate-mannose-protein mannosyltransferase activity"/>
    <property type="evidence" value="ECO:0007669"/>
    <property type="project" value="TreeGrafter"/>
</dbReference>
<name>A0A4P9Z7E8_9ASCO</name>
<evidence type="ECO:0000313" key="4">
    <source>
        <dbReference type="Proteomes" id="UP000268321"/>
    </source>
</evidence>
<dbReference type="Proteomes" id="UP000268321">
    <property type="component" value="Unassembled WGS sequence"/>
</dbReference>
<dbReference type="PROSITE" id="PS50919">
    <property type="entry name" value="MIR"/>
    <property type="match status" value="1"/>
</dbReference>
<dbReference type="PANTHER" id="PTHR10050:SF46">
    <property type="entry name" value="PROTEIN O-MANNOSYL-TRANSFERASE 2"/>
    <property type="match status" value="1"/>
</dbReference>
<evidence type="ECO:0000259" key="2">
    <source>
        <dbReference type="PROSITE" id="PS50919"/>
    </source>
</evidence>
<reference evidence="4" key="1">
    <citation type="journal article" date="2018" name="Nat. Microbiol.">
        <title>Leveraging single-cell genomics to expand the fungal tree of life.</title>
        <authorList>
            <person name="Ahrendt S.R."/>
            <person name="Quandt C.A."/>
            <person name="Ciobanu D."/>
            <person name="Clum A."/>
            <person name="Salamov A."/>
            <person name="Andreopoulos B."/>
            <person name="Cheng J.F."/>
            <person name="Woyke T."/>
            <person name="Pelin A."/>
            <person name="Henrissat B."/>
            <person name="Reynolds N.K."/>
            <person name="Benny G.L."/>
            <person name="Smith M.E."/>
            <person name="James T.Y."/>
            <person name="Grigoriev I.V."/>
        </authorList>
    </citation>
    <scope>NUCLEOTIDE SEQUENCE [LARGE SCALE GENOMIC DNA]</scope>
    <source>
        <strain evidence="4">Baker2002</strain>
    </source>
</reference>
<protein>
    <recommendedName>
        <fullName evidence="2">MIR domain-containing protein</fullName>
    </recommendedName>
</protein>
<dbReference type="Gene3D" id="2.80.10.50">
    <property type="match status" value="1"/>
</dbReference>
<feature type="domain" description="MIR" evidence="2">
    <location>
        <begin position="87"/>
        <end position="139"/>
    </location>
</feature>
<evidence type="ECO:0000313" key="3">
    <source>
        <dbReference type="EMBL" id="RKP28565.1"/>
    </source>
</evidence>
<gene>
    <name evidence="3" type="ORF">METBISCDRAFT_29042</name>
</gene>
<dbReference type="Pfam" id="PF02815">
    <property type="entry name" value="MIR"/>
    <property type="match status" value="1"/>
</dbReference>
<evidence type="ECO:0000256" key="1">
    <source>
        <dbReference type="ARBA" id="ARBA00022737"/>
    </source>
</evidence>
<accession>A0A4P9Z7E8</accession>
<dbReference type="InterPro" id="IPR036300">
    <property type="entry name" value="MIR_dom_sf"/>
</dbReference>
<organism evidence="3 4">
    <name type="scientific">Metschnikowia bicuspidata</name>
    <dbReference type="NCBI Taxonomy" id="27322"/>
    <lineage>
        <taxon>Eukaryota</taxon>
        <taxon>Fungi</taxon>
        <taxon>Dikarya</taxon>
        <taxon>Ascomycota</taxon>
        <taxon>Saccharomycotina</taxon>
        <taxon>Pichiomycetes</taxon>
        <taxon>Metschnikowiaceae</taxon>
        <taxon>Metschnikowia</taxon>
    </lineage>
</organism>
<proteinExistence type="predicted"/>